<dbReference type="Proteomes" id="UP001176471">
    <property type="component" value="Unassembled WGS sequence"/>
</dbReference>
<comment type="caution">
    <text evidence="1">The sequence shown here is derived from an EMBL/GenBank/DDBJ whole genome shotgun (WGS) entry which is preliminary data.</text>
</comment>
<accession>A0ABT8ZMN7</accession>
<dbReference type="RefSeq" id="WP_304535854.1">
    <property type="nucleotide sequence ID" value="NZ_JAUQOM010000003.1"/>
</dbReference>
<organism evidence="1 2">
    <name type="scientific">Sphingobium cyanobacteriorum</name>
    <dbReference type="NCBI Taxonomy" id="3063954"/>
    <lineage>
        <taxon>Bacteria</taxon>
        <taxon>Pseudomonadati</taxon>
        <taxon>Pseudomonadota</taxon>
        <taxon>Alphaproteobacteria</taxon>
        <taxon>Sphingomonadales</taxon>
        <taxon>Sphingomonadaceae</taxon>
        <taxon>Sphingobium</taxon>
    </lineage>
</organism>
<evidence type="ECO:0000313" key="1">
    <source>
        <dbReference type="EMBL" id="MDO7835447.1"/>
    </source>
</evidence>
<evidence type="ECO:0008006" key="3">
    <source>
        <dbReference type="Google" id="ProtNLM"/>
    </source>
</evidence>
<evidence type="ECO:0000313" key="2">
    <source>
        <dbReference type="Proteomes" id="UP001176471"/>
    </source>
</evidence>
<proteinExistence type="predicted"/>
<reference evidence="1" key="1">
    <citation type="submission" date="2023-07" db="EMBL/GenBank/DDBJ databases">
        <title>Bacterial whole genome sequence for Sphingobium sp. HBC34.</title>
        <authorList>
            <person name="Le V."/>
            <person name="Ko S.-R."/>
            <person name="Ahn C.-Y."/>
            <person name="Oh H.-M."/>
        </authorList>
    </citation>
    <scope>NUCLEOTIDE SEQUENCE</scope>
    <source>
        <strain evidence="1">HBC34</strain>
    </source>
</reference>
<gene>
    <name evidence="1" type="ORF">Q4610_10365</name>
</gene>
<protein>
    <recommendedName>
        <fullName evidence="3">Transposase</fullName>
    </recommendedName>
</protein>
<keyword evidence="2" id="KW-1185">Reference proteome</keyword>
<dbReference type="EMBL" id="JAUQOM010000003">
    <property type="protein sequence ID" value="MDO7835447.1"/>
    <property type="molecule type" value="Genomic_DNA"/>
</dbReference>
<name>A0ABT8ZMN7_9SPHN</name>
<sequence length="187" mass="21244">MAVERSGLIHQFFRPLWLIRLTGRNAVPASFVPEYYEVAQFADTDGIAVVILIAALCCPNGPYLQSLFEFYGLVGYHRATSFQRQASGCNADQRPHFQQFSATLVWQLYEWLPSIQRLSTSLLGDGKTCRTNMWVVYPHRVRVRVRTDQSDPSPYHQGGLCGGHLIVHRVDCTIDDGDVIDPYLRIK</sequence>